<gene>
    <name evidence="2" type="ORF">OM076_01270</name>
</gene>
<feature type="region of interest" description="Disordered" evidence="1">
    <location>
        <begin position="38"/>
        <end position="73"/>
    </location>
</feature>
<comment type="caution">
    <text evidence="2">The sequence shown here is derived from an EMBL/GenBank/DDBJ whole genome shotgun (WGS) entry which is preliminary data.</text>
</comment>
<accession>A0A9X3MMH8</accession>
<dbReference type="AlphaFoldDB" id="A0A9X3MMH8"/>
<dbReference type="Proteomes" id="UP001149140">
    <property type="component" value="Unassembled WGS sequence"/>
</dbReference>
<evidence type="ECO:0000313" key="3">
    <source>
        <dbReference type="Proteomes" id="UP001149140"/>
    </source>
</evidence>
<evidence type="ECO:0000313" key="2">
    <source>
        <dbReference type="EMBL" id="MDA0158877.1"/>
    </source>
</evidence>
<dbReference type="EMBL" id="JAPDOD010000001">
    <property type="protein sequence ID" value="MDA0158877.1"/>
    <property type="molecule type" value="Genomic_DNA"/>
</dbReference>
<protein>
    <submittedName>
        <fullName evidence="2">Uncharacterized protein</fullName>
    </submittedName>
</protein>
<dbReference type="RefSeq" id="WP_270037482.1">
    <property type="nucleotide sequence ID" value="NZ_JAPDOD010000001.1"/>
</dbReference>
<evidence type="ECO:0000256" key="1">
    <source>
        <dbReference type="SAM" id="MobiDB-lite"/>
    </source>
</evidence>
<organism evidence="2 3">
    <name type="scientific">Solirubrobacter ginsenosidimutans</name>
    <dbReference type="NCBI Taxonomy" id="490573"/>
    <lineage>
        <taxon>Bacteria</taxon>
        <taxon>Bacillati</taxon>
        <taxon>Actinomycetota</taxon>
        <taxon>Thermoleophilia</taxon>
        <taxon>Solirubrobacterales</taxon>
        <taxon>Solirubrobacteraceae</taxon>
        <taxon>Solirubrobacter</taxon>
    </lineage>
</organism>
<name>A0A9X3MMH8_9ACTN</name>
<reference evidence="2" key="1">
    <citation type="submission" date="2022-10" db="EMBL/GenBank/DDBJ databases">
        <title>The WGS of Solirubrobacter ginsenosidimutans DSM 21036.</title>
        <authorList>
            <person name="Jiang Z."/>
        </authorList>
    </citation>
    <scope>NUCLEOTIDE SEQUENCE</scope>
    <source>
        <strain evidence="2">DSM 21036</strain>
    </source>
</reference>
<proteinExistence type="predicted"/>
<keyword evidence="3" id="KW-1185">Reference proteome</keyword>
<sequence length="103" mass="10730">MPAELGEARVPGVLVAVAARDRRAQVVIDAFAPADNPSACAGRTTAGRKLGSRRLSKSTDPVDGREYRGGSSAAANRATVRRFSSNRCAISRCEIASAANARS</sequence>